<dbReference type="EMBL" id="NEDP02002412">
    <property type="protein sequence ID" value="OWF50938.1"/>
    <property type="molecule type" value="Genomic_DNA"/>
</dbReference>
<protein>
    <submittedName>
        <fullName evidence="1">Uncharacterized protein</fullName>
    </submittedName>
</protein>
<keyword evidence="2" id="KW-1185">Reference proteome</keyword>
<proteinExistence type="predicted"/>
<sequence>MDLFGGQIDWVSQKKRNAILKQLSEQKEEERMLDRTKRELLDDYSSRYLRNYESRKELEKHWRAASASKKNRERN</sequence>
<evidence type="ECO:0000313" key="2">
    <source>
        <dbReference type="Proteomes" id="UP000242188"/>
    </source>
</evidence>
<dbReference type="Proteomes" id="UP000242188">
    <property type="component" value="Unassembled WGS sequence"/>
</dbReference>
<gene>
    <name evidence="1" type="ORF">KP79_PYT07463</name>
</gene>
<dbReference type="InterPro" id="IPR026295">
    <property type="entry name" value="CCD81"/>
</dbReference>
<dbReference type="PANTHER" id="PTHR14362:SF2">
    <property type="entry name" value="COILED-COIL DOMAIN-CONTAINING PROTEIN 81"/>
    <property type="match status" value="1"/>
</dbReference>
<dbReference type="OrthoDB" id="125906at2759"/>
<dbReference type="GO" id="GO:0005815">
    <property type="term" value="C:microtubule organizing center"/>
    <property type="evidence" value="ECO:0007669"/>
    <property type="project" value="TreeGrafter"/>
</dbReference>
<reference evidence="1 2" key="1">
    <citation type="journal article" date="2017" name="Nat. Ecol. Evol.">
        <title>Scallop genome provides insights into evolution of bilaterian karyotype and development.</title>
        <authorList>
            <person name="Wang S."/>
            <person name="Zhang J."/>
            <person name="Jiao W."/>
            <person name="Li J."/>
            <person name="Xun X."/>
            <person name="Sun Y."/>
            <person name="Guo X."/>
            <person name="Huan P."/>
            <person name="Dong B."/>
            <person name="Zhang L."/>
            <person name="Hu X."/>
            <person name="Sun X."/>
            <person name="Wang J."/>
            <person name="Zhao C."/>
            <person name="Wang Y."/>
            <person name="Wang D."/>
            <person name="Huang X."/>
            <person name="Wang R."/>
            <person name="Lv J."/>
            <person name="Li Y."/>
            <person name="Zhang Z."/>
            <person name="Liu B."/>
            <person name="Lu W."/>
            <person name="Hui Y."/>
            <person name="Liang J."/>
            <person name="Zhou Z."/>
            <person name="Hou R."/>
            <person name="Li X."/>
            <person name="Liu Y."/>
            <person name="Li H."/>
            <person name="Ning X."/>
            <person name="Lin Y."/>
            <person name="Zhao L."/>
            <person name="Xing Q."/>
            <person name="Dou J."/>
            <person name="Li Y."/>
            <person name="Mao J."/>
            <person name="Guo H."/>
            <person name="Dou H."/>
            <person name="Li T."/>
            <person name="Mu C."/>
            <person name="Jiang W."/>
            <person name="Fu Q."/>
            <person name="Fu X."/>
            <person name="Miao Y."/>
            <person name="Liu J."/>
            <person name="Yu Q."/>
            <person name="Li R."/>
            <person name="Liao H."/>
            <person name="Li X."/>
            <person name="Kong Y."/>
            <person name="Jiang Z."/>
            <person name="Chourrout D."/>
            <person name="Li R."/>
            <person name="Bao Z."/>
        </authorList>
    </citation>
    <scope>NUCLEOTIDE SEQUENCE [LARGE SCALE GENOMIC DNA]</scope>
    <source>
        <strain evidence="1 2">PY_sf001</strain>
    </source>
</reference>
<dbReference type="PANTHER" id="PTHR14362">
    <property type="entry name" value="COILED-COIL DOMAIN-CONTAINING PROTEIN 81"/>
    <property type="match status" value="1"/>
</dbReference>
<evidence type="ECO:0000313" key="1">
    <source>
        <dbReference type="EMBL" id="OWF50938.1"/>
    </source>
</evidence>
<dbReference type="AlphaFoldDB" id="A0A210QQH0"/>
<accession>A0A210QQH0</accession>
<name>A0A210QQH0_MIZYE</name>
<organism evidence="1 2">
    <name type="scientific">Mizuhopecten yessoensis</name>
    <name type="common">Japanese scallop</name>
    <name type="synonym">Patinopecten yessoensis</name>
    <dbReference type="NCBI Taxonomy" id="6573"/>
    <lineage>
        <taxon>Eukaryota</taxon>
        <taxon>Metazoa</taxon>
        <taxon>Spiralia</taxon>
        <taxon>Lophotrochozoa</taxon>
        <taxon>Mollusca</taxon>
        <taxon>Bivalvia</taxon>
        <taxon>Autobranchia</taxon>
        <taxon>Pteriomorphia</taxon>
        <taxon>Pectinida</taxon>
        <taxon>Pectinoidea</taxon>
        <taxon>Pectinidae</taxon>
        <taxon>Mizuhopecten</taxon>
    </lineage>
</organism>
<comment type="caution">
    <text evidence="1">The sequence shown here is derived from an EMBL/GenBank/DDBJ whole genome shotgun (WGS) entry which is preliminary data.</text>
</comment>